<gene>
    <name evidence="1" type="ORF">POCTA_138.1.T0640186</name>
</gene>
<name>A0A8S1VCY7_PAROT</name>
<sequence>MLNKALTYCLQDDDPIRISELIGVREYQKQPKLIQNAFVTSSDLKQMIHNQKRENSVQSHRKIQHFDADLKPINRTFDFRLPLNLNPCRKYMNVKYVPEPTKPSQPKLYFGIKHQQFKIKIKMQGKRLEDMF</sequence>
<protein>
    <submittedName>
        <fullName evidence="1">Uncharacterized protein</fullName>
    </submittedName>
</protein>
<organism evidence="1 2">
    <name type="scientific">Paramecium octaurelia</name>
    <dbReference type="NCBI Taxonomy" id="43137"/>
    <lineage>
        <taxon>Eukaryota</taxon>
        <taxon>Sar</taxon>
        <taxon>Alveolata</taxon>
        <taxon>Ciliophora</taxon>
        <taxon>Intramacronucleata</taxon>
        <taxon>Oligohymenophorea</taxon>
        <taxon>Peniculida</taxon>
        <taxon>Parameciidae</taxon>
        <taxon>Paramecium</taxon>
    </lineage>
</organism>
<dbReference type="OrthoDB" id="10275438at2759"/>
<dbReference type="OMA" id="KIQHFDA"/>
<dbReference type="AlphaFoldDB" id="A0A8S1VCY7"/>
<evidence type="ECO:0000313" key="1">
    <source>
        <dbReference type="EMBL" id="CAD8174824.1"/>
    </source>
</evidence>
<dbReference type="Proteomes" id="UP000683925">
    <property type="component" value="Unassembled WGS sequence"/>
</dbReference>
<keyword evidence="2" id="KW-1185">Reference proteome</keyword>
<accession>A0A8S1VCY7</accession>
<dbReference type="EMBL" id="CAJJDP010000063">
    <property type="protein sequence ID" value="CAD8174824.1"/>
    <property type="molecule type" value="Genomic_DNA"/>
</dbReference>
<proteinExistence type="predicted"/>
<comment type="caution">
    <text evidence="1">The sequence shown here is derived from an EMBL/GenBank/DDBJ whole genome shotgun (WGS) entry which is preliminary data.</text>
</comment>
<reference evidence="1" key="1">
    <citation type="submission" date="2021-01" db="EMBL/GenBank/DDBJ databases">
        <authorList>
            <consortium name="Genoscope - CEA"/>
            <person name="William W."/>
        </authorList>
    </citation>
    <scope>NUCLEOTIDE SEQUENCE</scope>
</reference>
<evidence type="ECO:0000313" key="2">
    <source>
        <dbReference type="Proteomes" id="UP000683925"/>
    </source>
</evidence>